<organism evidence="1 2">
    <name type="scientific">Cylindrobasidium torrendii FP15055 ss-10</name>
    <dbReference type="NCBI Taxonomy" id="1314674"/>
    <lineage>
        <taxon>Eukaryota</taxon>
        <taxon>Fungi</taxon>
        <taxon>Dikarya</taxon>
        <taxon>Basidiomycota</taxon>
        <taxon>Agaricomycotina</taxon>
        <taxon>Agaricomycetes</taxon>
        <taxon>Agaricomycetidae</taxon>
        <taxon>Agaricales</taxon>
        <taxon>Marasmiineae</taxon>
        <taxon>Physalacriaceae</taxon>
        <taxon>Cylindrobasidium</taxon>
    </lineage>
</organism>
<protein>
    <recommendedName>
        <fullName evidence="3">ABM domain-containing protein</fullName>
    </recommendedName>
</protein>
<dbReference type="EMBL" id="KN880745">
    <property type="protein sequence ID" value="KIY62825.1"/>
    <property type="molecule type" value="Genomic_DNA"/>
</dbReference>
<dbReference type="AlphaFoldDB" id="A0A0D7AXX5"/>
<name>A0A0D7AXX5_9AGAR</name>
<sequence length="217" mass="23923">MSSNAIISELLLIRASVADERFVALRRIAATEGGAREQYFGEEKALSTYRPAKEGVKQPLVWVIQWPKVLPEGFDEKAFHAKVKALDEDGAPEVFRTAFEDAALPRPALTAPLTEFATLVVQPSSVGNQDTAKSLEKTFTDCFDAPDGGFTGGFWGPSESSNPAHDKLYSYYLGWETKELHSKYSKSDLFALELDNLASVTKDGWAIWATLEQANEV</sequence>
<dbReference type="Proteomes" id="UP000054007">
    <property type="component" value="Unassembled WGS sequence"/>
</dbReference>
<evidence type="ECO:0000313" key="2">
    <source>
        <dbReference type="Proteomes" id="UP000054007"/>
    </source>
</evidence>
<reference evidence="1 2" key="1">
    <citation type="journal article" date="2015" name="Fungal Genet. Biol.">
        <title>Evolution of novel wood decay mechanisms in Agaricales revealed by the genome sequences of Fistulina hepatica and Cylindrobasidium torrendii.</title>
        <authorList>
            <person name="Floudas D."/>
            <person name="Held B.W."/>
            <person name="Riley R."/>
            <person name="Nagy L.G."/>
            <person name="Koehler G."/>
            <person name="Ransdell A.S."/>
            <person name="Younus H."/>
            <person name="Chow J."/>
            <person name="Chiniquy J."/>
            <person name="Lipzen A."/>
            <person name="Tritt A."/>
            <person name="Sun H."/>
            <person name="Haridas S."/>
            <person name="LaButti K."/>
            <person name="Ohm R.A."/>
            <person name="Kues U."/>
            <person name="Blanchette R.A."/>
            <person name="Grigoriev I.V."/>
            <person name="Minto R.E."/>
            <person name="Hibbett D.S."/>
        </authorList>
    </citation>
    <scope>NUCLEOTIDE SEQUENCE [LARGE SCALE GENOMIC DNA]</scope>
    <source>
        <strain evidence="1 2">FP15055 ss-10</strain>
    </source>
</reference>
<evidence type="ECO:0008006" key="3">
    <source>
        <dbReference type="Google" id="ProtNLM"/>
    </source>
</evidence>
<evidence type="ECO:0000313" key="1">
    <source>
        <dbReference type="EMBL" id="KIY62825.1"/>
    </source>
</evidence>
<proteinExistence type="predicted"/>
<gene>
    <name evidence="1" type="ORF">CYLTODRAFT_458664</name>
</gene>
<accession>A0A0D7AXX5</accession>
<dbReference type="OrthoDB" id="2824656at2759"/>
<keyword evidence="2" id="KW-1185">Reference proteome</keyword>